<keyword evidence="3" id="KW-1185">Reference proteome</keyword>
<evidence type="ECO:0000256" key="1">
    <source>
        <dbReference type="SAM" id="SignalP"/>
    </source>
</evidence>
<dbReference type="AlphaFoldDB" id="A0A7W6EQP2"/>
<comment type="caution">
    <text evidence="2">The sequence shown here is derived from an EMBL/GenBank/DDBJ whole genome shotgun (WGS) entry which is preliminary data.</text>
</comment>
<reference evidence="2 3" key="1">
    <citation type="submission" date="2020-08" db="EMBL/GenBank/DDBJ databases">
        <title>Genomic Encyclopedia of Type Strains, Phase IV (KMG-IV): sequencing the most valuable type-strain genomes for metagenomic binning, comparative biology and taxonomic classification.</title>
        <authorList>
            <person name="Goeker M."/>
        </authorList>
    </citation>
    <scope>NUCLEOTIDE SEQUENCE [LARGE SCALE GENOMIC DNA]</scope>
    <source>
        <strain evidence="2 3">DSM 17976</strain>
    </source>
</reference>
<evidence type="ECO:0000313" key="3">
    <source>
        <dbReference type="Proteomes" id="UP000541352"/>
    </source>
</evidence>
<feature type="chain" id="PRO_5031222858" description="Cadherin domain-containing protein" evidence="1">
    <location>
        <begin position="22"/>
        <end position="528"/>
    </location>
</feature>
<gene>
    <name evidence="2" type="ORF">FHS57_002820</name>
</gene>
<accession>A0A7W6EQP2</accession>
<evidence type="ECO:0008006" key="4">
    <source>
        <dbReference type="Google" id="ProtNLM"/>
    </source>
</evidence>
<organism evidence="2 3">
    <name type="scientific">Runella defluvii</name>
    <dbReference type="NCBI Taxonomy" id="370973"/>
    <lineage>
        <taxon>Bacteria</taxon>
        <taxon>Pseudomonadati</taxon>
        <taxon>Bacteroidota</taxon>
        <taxon>Cytophagia</taxon>
        <taxon>Cytophagales</taxon>
        <taxon>Spirosomataceae</taxon>
        <taxon>Runella</taxon>
    </lineage>
</organism>
<proteinExistence type="predicted"/>
<protein>
    <recommendedName>
        <fullName evidence="4">Cadherin domain-containing protein</fullName>
    </recommendedName>
</protein>
<keyword evidence="1" id="KW-0732">Signal</keyword>
<sequence>MRYSIHFFFLLFIHFQTIVCAQDNRSNFHIELPNEPNWNVVHEGSRIEFRLKALGGKSDSLIYFTVKQGLLDDMKFDSTGYFEWVPSYDLADRTDTQRSIQLIVEAKNGHNETATRSFDLRVIHVNRPPQIDILKPFYVQNRTQNIYQIDANALKDEDNDPLAIIPVTETLPEGAKLSAAGELTWHPSMTQFNSLKNKPIYIDFYVEDQPSKARAKGRLKLEATQMDLPPDIIQIPKGDAFKAKENTTINLKFFLSDPNGDDDIEAFDFVTDNPDVPSKALVKNTNNQYEFIWTPTYDFVKDPHDSLTFFINFFVLDKEQNRKEQKIRFTIMNAVNEIERDRQLYTLYRNSLVEAWNLVTQLSEKEQELKRAYLKAKKGKKNRSMVNASLGATTGLSPALIKTAQTKTIVTAIGGTTIATIGALEAAEVIGKPLRDLLDRYNYVLEKKIEIQNKGDVFAREFALKAARRQNDYAKKRDEFRVALAIKGLVTLDLDAGWENKKEATDKAIGNTFKDFTPLEVGNRYRPQ</sequence>
<dbReference type="Proteomes" id="UP000541352">
    <property type="component" value="Unassembled WGS sequence"/>
</dbReference>
<name>A0A7W6EQP2_9BACT</name>
<feature type="signal peptide" evidence="1">
    <location>
        <begin position="1"/>
        <end position="21"/>
    </location>
</feature>
<dbReference type="RefSeq" id="WP_183974550.1">
    <property type="nucleotide sequence ID" value="NZ_JACIBY010000005.1"/>
</dbReference>
<dbReference type="EMBL" id="JACIBY010000005">
    <property type="protein sequence ID" value="MBB3838814.1"/>
    <property type="molecule type" value="Genomic_DNA"/>
</dbReference>
<evidence type="ECO:0000313" key="2">
    <source>
        <dbReference type="EMBL" id="MBB3838814.1"/>
    </source>
</evidence>